<dbReference type="Proteomes" id="UP001606210">
    <property type="component" value="Unassembled WGS sequence"/>
</dbReference>
<gene>
    <name evidence="1" type="ORF">ACG00Y_18335</name>
</gene>
<reference evidence="1 2" key="1">
    <citation type="submission" date="2024-08" db="EMBL/GenBank/DDBJ databases">
        <authorList>
            <person name="Lu H."/>
        </authorList>
    </citation>
    <scope>NUCLEOTIDE SEQUENCE [LARGE SCALE GENOMIC DNA]</scope>
    <source>
        <strain evidence="1 2">LYH14W</strain>
    </source>
</reference>
<dbReference type="EMBL" id="JBIGHV010000006">
    <property type="protein sequence ID" value="MFG6431886.1"/>
    <property type="molecule type" value="Genomic_DNA"/>
</dbReference>
<keyword evidence="2" id="KW-1185">Reference proteome</keyword>
<comment type="caution">
    <text evidence="1">The sequence shown here is derived from an EMBL/GenBank/DDBJ whole genome shotgun (WGS) entry which is preliminary data.</text>
</comment>
<sequence length="111" mass="11675">MDAALFEAAFVSCGAGKFRAIFTDDAEFHHDKAGASFGDAVKVMKSCPRDNGVTRTLVTESISIADSATVHSGSSAVCTNKASRWNGLDRCCIANVICMAHWGCARGAPEC</sequence>
<name>A0ABW7F5I5_9BURK</name>
<evidence type="ECO:0000313" key="1">
    <source>
        <dbReference type="EMBL" id="MFG6431886.1"/>
    </source>
</evidence>
<protein>
    <recommendedName>
        <fullName evidence="3">Nuclear transport factor 2 family protein</fullName>
    </recommendedName>
</protein>
<evidence type="ECO:0008006" key="3">
    <source>
        <dbReference type="Google" id="ProtNLM"/>
    </source>
</evidence>
<organism evidence="1 2">
    <name type="scientific">Pelomonas parva</name>
    <dbReference type="NCBI Taxonomy" id="3299032"/>
    <lineage>
        <taxon>Bacteria</taxon>
        <taxon>Pseudomonadati</taxon>
        <taxon>Pseudomonadota</taxon>
        <taxon>Betaproteobacteria</taxon>
        <taxon>Burkholderiales</taxon>
        <taxon>Sphaerotilaceae</taxon>
        <taxon>Roseateles</taxon>
    </lineage>
</organism>
<proteinExistence type="predicted"/>
<accession>A0ABW7F5I5</accession>
<evidence type="ECO:0000313" key="2">
    <source>
        <dbReference type="Proteomes" id="UP001606210"/>
    </source>
</evidence>
<dbReference type="RefSeq" id="WP_394481308.1">
    <property type="nucleotide sequence ID" value="NZ_JBIGHV010000006.1"/>
</dbReference>